<dbReference type="OrthoDB" id="6199372at2"/>
<proteinExistence type="predicted"/>
<evidence type="ECO:0000313" key="3">
    <source>
        <dbReference type="Proteomes" id="UP000291562"/>
    </source>
</evidence>
<keyword evidence="3" id="KW-1185">Reference proteome</keyword>
<reference evidence="2 3" key="1">
    <citation type="submission" date="2019-01" db="EMBL/GenBank/DDBJ databases">
        <title>Pseudolysobacter antarctica gen. nov., sp. nov., isolated from Fildes Peninsula, Antarctica.</title>
        <authorList>
            <person name="Wei Z."/>
            <person name="Peng F."/>
        </authorList>
    </citation>
    <scope>NUCLEOTIDE SEQUENCE [LARGE SCALE GENOMIC DNA]</scope>
    <source>
        <strain evidence="2 3">AQ6-296</strain>
    </source>
</reference>
<sequence>MSTQAPPHVGWGGRRVRLVDGTTLPMPDTPANQAAYPQPRSQQPGLGFPLCRLVALTCLSSGAVLDAGVGRYLGKGGDEQSLLRPMLERLDAGDIATNRTPTRPGRIEPRAIKRRPKPRKLLTVPRNVARAQIRKERTWT</sequence>
<name>A0A411HKL7_9GAMM</name>
<dbReference type="KEGG" id="xbc:ELE36_12150"/>
<evidence type="ECO:0000313" key="2">
    <source>
        <dbReference type="EMBL" id="QBB71041.1"/>
    </source>
</evidence>
<dbReference type="EMBL" id="CP035704">
    <property type="protein sequence ID" value="QBB71041.1"/>
    <property type="molecule type" value="Genomic_DNA"/>
</dbReference>
<evidence type="ECO:0008006" key="4">
    <source>
        <dbReference type="Google" id="ProtNLM"/>
    </source>
</evidence>
<accession>A0A411HKL7</accession>
<dbReference type="Proteomes" id="UP000291562">
    <property type="component" value="Chromosome"/>
</dbReference>
<dbReference type="AlphaFoldDB" id="A0A411HKL7"/>
<evidence type="ECO:0000256" key="1">
    <source>
        <dbReference type="SAM" id="MobiDB-lite"/>
    </source>
</evidence>
<feature type="region of interest" description="Disordered" evidence="1">
    <location>
        <begin position="20"/>
        <end position="41"/>
    </location>
</feature>
<gene>
    <name evidence="2" type="ORF">ELE36_12150</name>
</gene>
<organism evidence="2 3">
    <name type="scientific">Pseudolysobacter antarcticus</name>
    <dbReference type="NCBI Taxonomy" id="2511995"/>
    <lineage>
        <taxon>Bacteria</taxon>
        <taxon>Pseudomonadati</taxon>
        <taxon>Pseudomonadota</taxon>
        <taxon>Gammaproteobacteria</taxon>
        <taxon>Lysobacterales</taxon>
        <taxon>Rhodanobacteraceae</taxon>
        <taxon>Pseudolysobacter</taxon>
    </lineage>
</organism>
<protein>
    <recommendedName>
        <fullName evidence="4">Transposase DDE domain-containing protein</fullName>
    </recommendedName>
</protein>